<reference evidence="3" key="2">
    <citation type="submission" date="2018-07" db="EMBL/GenBank/DDBJ databases">
        <authorList>
            <consortium name="GenomeTrakr network: Whole genome sequencing for foodborne pathogen traceback"/>
        </authorList>
    </citation>
    <scope>NUCLEOTIDE SEQUENCE [LARGE SCALE GENOMIC DNA]</scope>
    <source>
        <strain evidence="3">CFSAN048114</strain>
        <strain evidence="2">FLUFL-1338</strain>
        <strain evidence="1">FLUFL-367</strain>
    </source>
</reference>
<proteinExistence type="predicted"/>
<comment type="caution">
    <text evidence="4">The sequence shown here is derived from an EMBL/GenBank/DDBJ whole genome shotgun (WGS) entry which is preliminary data.</text>
</comment>
<dbReference type="Proteomes" id="UP000839530">
    <property type="component" value="Unassembled WGS sequence"/>
</dbReference>
<sequence length="129" mass="14347">MAIYTQSPPPQLPQPLRLPDIDPLAIAGLFGSLPAGPMEVVTDFNTAMMGFMRCTDKVPNVAEPGWPWGMLWTISSKGTGPTGRRYIPAVLEQGEVTYQIFYTTQGALYSRGGIWLTGWGKWQQRWLKS</sequence>
<dbReference type="EMBL" id="RSMR01000071">
    <property type="protein sequence ID" value="MIK95155.1"/>
    <property type="molecule type" value="Genomic_DNA"/>
</dbReference>
<dbReference type="RefSeq" id="WP_023247426.1">
    <property type="nucleotide sequence ID" value="NZ_MLTE01000009.1"/>
</dbReference>
<dbReference type="AlphaFoldDB" id="A0A3F3IWN8"/>
<evidence type="ECO:0000313" key="4">
    <source>
        <dbReference type="EMBL" id="OHJ51387.1"/>
    </source>
</evidence>
<gene>
    <name evidence="3" type="ORF">A7E06_10205</name>
    <name evidence="4" type="ORF">A7S51_13810</name>
    <name evidence="2" type="ORF">KO51_27800</name>
    <name evidence="1" type="ORF">NL99_27935</name>
</gene>
<evidence type="ECO:0000313" key="3">
    <source>
        <dbReference type="EMBL" id="MIV43906.1"/>
    </source>
</evidence>
<dbReference type="Proteomes" id="UP000866740">
    <property type="component" value="Unassembled WGS sequence"/>
</dbReference>
<evidence type="ECO:0000313" key="1">
    <source>
        <dbReference type="EMBL" id="EAA8668652.1"/>
    </source>
</evidence>
<dbReference type="EMBL" id="MLTE01000009">
    <property type="protein sequence ID" value="OHJ51387.1"/>
    <property type="molecule type" value="Genomic_DNA"/>
</dbReference>
<evidence type="ECO:0000313" key="2">
    <source>
        <dbReference type="EMBL" id="MIK95155.1"/>
    </source>
</evidence>
<name>A0A3F3IWN8_SALER</name>
<dbReference type="EMBL" id="AAACVH010000103">
    <property type="protein sequence ID" value="EAA8668652.1"/>
    <property type="molecule type" value="Genomic_DNA"/>
</dbReference>
<reference evidence="4" key="1">
    <citation type="submission" date="2016-09" db="EMBL/GenBank/DDBJ databases">
        <title>Whole genome sequencing of Salmonella enterica.</title>
        <authorList>
            <person name="Bell R."/>
        </authorList>
    </citation>
    <scope>NUCLEOTIDE SEQUENCE [LARGE SCALE GENOMIC DNA]</scope>
    <source>
        <strain evidence="4">CFSAN044929</strain>
    </source>
</reference>
<accession>A0A3F3IWN8</accession>
<protein>
    <submittedName>
        <fullName evidence="4">Uncharacterized protein</fullName>
    </submittedName>
</protein>
<dbReference type="EMBL" id="RSUV01000006">
    <property type="protein sequence ID" value="MIV43906.1"/>
    <property type="molecule type" value="Genomic_DNA"/>
</dbReference>
<organism evidence="4">
    <name type="scientific">Salmonella enterica</name>
    <name type="common">Salmonella choleraesuis</name>
    <dbReference type="NCBI Taxonomy" id="28901"/>
    <lineage>
        <taxon>Bacteria</taxon>
        <taxon>Pseudomonadati</taxon>
        <taxon>Pseudomonadota</taxon>
        <taxon>Gammaproteobacteria</taxon>
        <taxon>Enterobacterales</taxon>
        <taxon>Enterobacteriaceae</taxon>
        <taxon>Salmonella</taxon>
    </lineage>
</organism>
<dbReference type="Proteomes" id="UP000839834">
    <property type="component" value="Unassembled WGS sequence"/>
</dbReference>
<dbReference type="Proteomes" id="UP000885283">
    <property type="component" value="Unassembled WGS sequence"/>
</dbReference>